<dbReference type="GO" id="GO:0004639">
    <property type="term" value="F:phosphoribosylaminoimidazolesuccinocarboxamide synthase activity"/>
    <property type="evidence" value="ECO:0007669"/>
    <property type="project" value="UniProtKB-UniRule"/>
</dbReference>
<dbReference type="PROSITE" id="PS01057">
    <property type="entry name" value="SAICAR_SYNTHETASE_1"/>
    <property type="match status" value="1"/>
</dbReference>
<evidence type="ECO:0000256" key="8">
    <source>
        <dbReference type="HAMAP-Rule" id="MF_00137"/>
    </source>
</evidence>
<proteinExistence type="inferred from homology"/>
<accession>A0A9Q8X4B8</accession>
<dbReference type="GO" id="GO:0009236">
    <property type="term" value="P:cobalamin biosynthetic process"/>
    <property type="evidence" value="ECO:0007669"/>
    <property type="project" value="InterPro"/>
</dbReference>
<gene>
    <name evidence="8" type="primary">purC</name>
    <name evidence="10" type="ORF">M9B40_01785</name>
</gene>
<keyword evidence="3 8" id="KW-0436">Ligase</keyword>
<comment type="similarity">
    <text evidence="2 8">Belongs to the SAICAR synthetase family.</text>
</comment>
<dbReference type="PANTHER" id="PTHR43599:SF3">
    <property type="entry name" value="SI:DKEY-6E2.2"/>
    <property type="match status" value="1"/>
</dbReference>
<dbReference type="InterPro" id="IPR050089">
    <property type="entry name" value="SAICAR_synthetase"/>
</dbReference>
<dbReference type="GO" id="GO:0005524">
    <property type="term" value="F:ATP binding"/>
    <property type="evidence" value="ECO:0007669"/>
    <property type="project" value="UniProtKB-KW"/>
</dbReference>
<comment type="pathway">
    <text evidence="1 8">Purine metabolism; IMP biosynthesis via de novo pathway; 5-amino-1-(5-phospho-D-ribosyl)imidazole-4-carboxamide from 5-amino-1-(5-phospho-D-ribosyl)imidazole-4-carboxylate: step 1/2.</text>
</comment>
<dbReference type="Gene3D" id="3.30.470.20">
    <property type="entry name" value="ATP-grasp fold, B domain"/>
    <property type="match status" value="1"/>
</dbReference>
<dbReference type="CDD" id="cd01415">
    <property type="entry name" value="SAICAR_synt_PurC"/>
    <property type="match status" value="1"/>
</dbReference>
<dbReference type="AlphaFoldDB" id="A0A9Q8X4B8"/>
<dbReference type="EC" id="6.3.2.6" evidence="8"/>
<evidence type="ECO:0000256" key="6">
    <source>
        <dbReference type="ARBA" id="ARBA00022840"/>
    </source>
</evidence>
<sequence length="238" mass="27161">MTEKQNLISEGKAKSLFETSIANELLMVYRDDTSAFDGKKKEALSGKGSINNKFNAFIMSHLQRNGVETHFLKQTSDNESLVKRLDMLPVECVVRNIATGSLCRRLGVKEGIKFEEQPLFEFFLKDDDLGDPLINDNHIIAFKWGTADEIEQMKKITFEINKYLCKIFDDAGLILVDYKVEYGRYDGKLILGDEFTPDGCRIWDKETGESLDKDRFRKDLGDVVESYQIVAHKLGVKV</sequence>
<dbReference type="EMBL" id="CP097966">
    <property type="protein sequence ID" value="URQ63513.1"/>
    <property type="molecule type" value="Genomic_DNA"/>
</dbReference>
<evidence type="ECO:0000259" key="9">
    <source>
        <dbReference type="Pfam" id="PF01259"/>
    </source>
</evidence>
<evidence type="ECO:0000256" key="7">
    <source>
        <dbReference type="ARBA" id="ARBA00048475"/>
    </source>
</evidence>
<dbReference type="InterPro" id="IPR001636">
    <property type="entry name" value="SAICAR_synth"/>
</dbReference>
<dbReference type="NCBIfam" id="TIGR00081">
    <property type="entry name" value="purC"/>
    <property type="match status" value="1"/>
</dbReference>
<name>A0A9Q8X4B8_9GAMM</name>
<protein>
    <recommendedName>
        <fullName evidence="8">Phosphoribosylaminoimidazole-succinocarboxamide synthase</fullName>
        <ecNumber evidence="8">6.3.2.6</ecNumber>
    </recommendedName>
    <alternativeName>
        <fullName evidence="8">SAICAR synthetase</fullName>
    </alternativeName>
</protein>
<reference evidence="10" key="1">
    <citation type="submission" date="2022-05" db="EMBL/GenBank/DDBJ databases">
        <title>Single-amplified genomics reveal most streamlined microbe among free-living bacteria.</title>
        <authorList>
            <person name="Roda-Garcia J."/>
            <person name="Haro-Moreno J.M."/>
            <person name="Rodriguez-Valera F."/>
            <person name="Almagro-Moreno S."/>
            <person name="Lopez-Perez M."/>
        </authorList>
    </citation>
    <scope>NUCLEOTIDE SEQUENCE</scope>
    <source>
        <strain evidence="10">TMED112-D2-2</strain>
    </source>
</reference>
<dbReference type="InterPro" id="IPR033934">
    <property type="entry name" value="SAICAR_synt_PurC"/>
</dbReference>
<dbReference type="Pfam" id="PF01259">
    <property type="entry name" value="SAICAR_synt"/>
    <property type="match status" value="1"/>
</dbReference>
<evidence type="ECO:0000256" key="2">
    <source>
        <dbReference type="ARBA" id="ARBA00010190"/>
    </source>
</evidence>
<dbReference type="Gene3D" id="3.30.200.20">
    <property type="entry name" value="Phosphorylase Kinase, domain 1"/>
    <property type="match status" value="1"/>
</dbReference>
<feature type="domain" description="SAICAR synthetase/ADE2 N-terminal" evidence="9">
    <location>
        <begin position="8"/>
        <end position="232"/>
    </location>
</feature>
<dbReference type="HAMAP" id="MF_00137">
    <property type="entry name" value="SAICAR_synth"/>
    <property type="match status" value="1"/>
</dbReference>
<evidence type="ECO:0000313" key="11">
    <source>
        <dbReference type="Proteomes" id="UP001056381"/>
    </source>
</evidence>
<evidence type="ECO:0000256" key="1">
    <source>
        <dbReference type="ARBA" id="ARBA00004672"/>
    </source>
</evidence>
<keyword evidence="5 8" id="KW-0658">Purine biosynthesis</keyword>
<comment type="catalytic activity">
    <reaction evidence="7 8">
        <text>5-amino-1-(5-phospho-D-ribosyl)imidazole-4-carboxylate + L-aspartate + ATP = (2S)-2-[5-amino-1-(5-phospho-beta-D-ribosyl)imidazole-4-carboxamido]succinate + ADP + phosphate + 2 H(+)</text>
        <dbReference type="Rhea" id="RHEA:22628"/>
        <dbReference type="ChEBI" id="CHEBI:15378"/>
        <dbReference type="ChEBI" id="CHEBI:29991"/>
        <dbReference type="ChEBI" id="CHEBI:30616"/>
        <dbReference type="ChEBI" id="CHEBI:43474"/>
        <dbReference type="ChEBI" id="CHEBI:58443"/>
        <dbReference type="ChEBI" id="CHEBI:77657"/>
        <dbReference type="ChEBI" id="CHEBI:456216"/>
        <dbReference type="EC" id="6.3.2.6"/>
    </reaction>
</comment>
<dbReference type="InterPro" id="IPR028923">
    <property type="entry name" value="SAICAR_synt/ADE2_N"/>
</dbReference>
<dbReference type="GO" id="GO:0006189">
    <property type="term" value="P:'de novo' IMP biosynthetic process"/>
    <property type="evidence" value="ECO:0007669"/>
    <property type="project" value="UniProtKB-UniRule"/>
</dbReference>
<keyword evidence="6 8" id="KW-0067">ATP-binding</keyword>
<keyword evidence="11" id="KW-1185">Reference proteome</keyword>
<dbReference type="Proteomes" id="UP001056381">
    <property type="component" value="Chromosome"/>
</dbReference>
<keyword evidence="4 8" id="KW-0547">Nucleotide-binding</keyword>
<dbReference type="SUPFAM" id="SSF56104">
    <property type="entry name" value="SAICAR synthase-like"/>
    <property type="match status" value="1"/>
</dbReference>
<dbReference type="PANTHER" id="PTHR43599">
    <property type="entry name" value="MULTIFUNCTIONAL PROTEIN ADE2"/>
    <property type="match status" value="1"/>
</dbReference>
<organism evidence="10 11">
    <name type="scientific">SAR86 cluster bacterium</name>
    <dbReference type="NCBI Taxonomy" id="2030880"/>
    <lineage>
        <taxon>Bacteria</taxon>
        <taxon>Pseudomonadati</taxon>
        <taxon>Pseudomonadota</taxon>
        <taxon>Gammaproteobacteria</taxon>
        <taxon>SAR86 cluster</taxon>
    </lineage>
</organism>
<dbReference type="InterPro" id="IPR018236">
    <property type="entry name" value="SAICAR_synthetase_CS"/>
</dbReference>
<evidence type="ECO:0000256" key="5">
    <source>
        <dbReference type="ARBA" id="ARBA00022755"/>
    </source>
</evidence>
<evidence type="ECO:0000256" key="3">
    <source>
        <dbReference type="ARBA" id="ARBA00022598"/>
    </source>
</evidence>
<evidence type="ECO:0000256" key="4">
    <source>
        <dbReference type="ARBA" id="ARBA00022741"/>
    </source>
</evidence>
<evidence type="ECO:0000313" key="10">
    <source>
        <dbReference type="EMBL" id="URQ63513.1"/>
    </source>
</evidence>
<dbReference type="GO" id="GO:0005829">
    <property type="term" value="C:cytosol"/>
    <property type="evidence" value="ECO:0007669"/>
    <property type="project" value="TreeGrafter"/>
</dbReference>
<dbReference type="FunFam" id="3.30.470.20:FF:000006">
    <property type="entry name" value="Phosphoribosylaminoimidazole-succinocarboxamide synthase"/>
    <property type="match status" value="1"/>
</dbReference>